<evidence type="ECO:0000256" key="2">
    <source>
        <dbReference type="RuleBase" id="RU000363"/>
    </source>
</evidence>
<dbReference type="OMA" id="NTWGTFN"/>
<evidence type="ECO:0008006" key="5">
    <source>
        <dbReference type="Google" id="ProtNLM"/>
    </source>
</evidence>
<dbReference type="InterPro" id="IPR036291">
    <property type="entry name" value="NAD(P)-bd_dom_sf"/>
</dbReference>
<dbReference type="PRINTS" id="PR00081">
    <property type="entry name" value="GDHRDH"/>
</dbReference>
<accession>N1Q4E1</accession>
<keyword evidence="4" id="KW-1185">Reference proteome</keyword>
<organism evidence="3 4">
    <name type="scientific">Dothistroma septosporum (strain NZE10 / CBS 128990)</name>
    <name type="common">Red band needle blight fungus</name>
    <name type="synonym">Mycosphaerella pini</name>
    <dbReference type="NCBI Taxonomy" id="675120"/>
    <lineage>
        <taxon>Eukaryota</taxon>
        <taxon>Fungi</taxon>
        <taxon>Dikarya</taxon>
        <taxon>Ascomycota</taxon>
        <taxon>Pezizomycotina</taxon>
        <taxon>Dothideomycetes</taxon>
        <taxon>Dothideomycetidae</taxon>
        <taxon>Mycosphaerellales</taxon>
        <taxon>Mycosphaerellaceae</taxon>
        <taxon>Dothistroma</taxon>
    </lineage>
</organism>
<dbReference type="Proteomes" id="UP000016933">
    <property type="component" value="Unassembled WGS sequence"/>
</dbReference>
<dbReference type="PRINTS" id="PR00080">
    <property type="entry name" value="SDRFAMILY"/>
</dbReference>
<dbReference type="EMBL" id="KB446535">
    <property type="protein sequence ID" value="EME50168.1"/>
    <property type="molecule type" value="Genomic_DNA"/>
</dbReference>
<evidence type="ECO:0000256" key="1">
    <source>
        <dbReference type="ARBA" id="ARBA00004685"/>
    </source>
</evidence>
<dbReference type="Pfam" id="PF00106">
    <property type="entry name" value="adh_short"/>
    <property type="match status" value="1"/>
</dbReference>
<dbReference type="PANTHER" id="PTHR45458">
    <property type="entry name" value="SHORT-CHAIN DEHYDROGENASE/REDUCTASE SDR"/>
    <property type="match status" value="1"/>
</dbReference>
<evidence type="ECO:0000313" key="3">
    <source>
        <dbReference type="EMBL" id="EME50168.1"/>
    </source>
</evidence>
<dbReference type="GO" id="GO:0016616">
    <property type="term" value="F:oxidoreductase activity, acting on the CH-OH group of donors, NAD or NADP as acceptor"/>
    <property type="evidence" value="ECO:0007669"/>
    <property type="project" value="TreeGrafter"/>
</dbReference>
<reference evidence="3 4" key="2">
    <citation type="journal article" date="2012" name="PLoS Pathog.">
        <title>Diverse lifestyles and strategies of plant pathogenesis encoded in the genomes of eighteen Dothideomycetes fungi.</title>
        <authorList>
            <person name="Ohm R.A."/>
            <person name="Feau N."/>
            <person name="Henrissat B."/>
            <person name="Schoch C.L."/>
            <person name="Horwitz B.A."/>
            <person name="Barry K.W."/>
            <person name="Condon B.J."/>
            <person name="Copeland A.C."/>
            <person name="Dhillon B."/>
            <person name="Glaser F."/>
            <person name="Hesse C.N."/>
            <person name="Kosti I."/>
            <person name="LaButti K."/>
            <person name="Lindquist E.A."/>
            <person name="Lucas S."/>
            <person name="Salamov A.A."/>
            <person name="Bradshaw R.E."/>
            <person name="Ciuffetti L."/>
            <person name="Hamelin R.C."/>
            <person name="Kema G.H.J."/>
            <person name="Lawrence C."/>
            <person name="Scott J.A."/>
            <person name="Spatafora J.W."/>
            <person name="Turgeon B.G."/>
            <person name="de Wit P.J.G.M."/>
            <person name="Zhong S."/>
            <person name="Goodwin S.B."/>
            <person name="Grigoriev I.V."/>
        </authorList>
    </citation>
    <scope>NUCLEOTIDE SEQUENCE [LARGE SCALE GENOMIC DNA]</scope>
    <source>
        <strain evidence="4">NZE10 / CBS 128990</strain>
    </source>
</reference>
<dbReference type="Gene3D" id="3.40.50.720">
    <property type="entry name" value="NAD(P)-binding Rossmann-like Domain"/>
    <property type="match status" value="1"/>
</dbReference>
<dbReference type="SUPFAM" id="SSF51735">
    <property type="entry name" value="NAD(P)-binding Rossmann-fold domains"/>
    <property type="match status" value="1"/>
</dbReference>
<dbReference type="HOGENOM" id="CLU_010194_9_7_1"/>
<evidence type="ECO:0000313" key="4">
    <source>
        <dbReference type="Proteomes" id="UP000016933"/>
    </source>
</evidence>
<dbReference type="InterPro" id="IPR002347">
    <property type="entry name" value="SDR_fam"/>
</dbReference>
<dbReference type="AlphaFoldDB" id="N1Q4E1"/>
<reference evidence="4" key="1">
    <citation type="journal article" date="2012" name="PLoS Genet.">
        <title>The genomes of the fungal plant pathogens Cladosporium fulvum and Dothistroma septosporum reveal adaptation to different hosts and lifestyles but also signatures of common ancestry.</title>
        <authorList>
            <person name="de Wit P.J.G.M."/>
            <person name="van der Burgt A."/>
            <person name="Oekmen B."/>
            <person name="Stergiopoulos I."/>
            <person name="Abd-Elsalam K.A."/>
            <person name="Aerts A.L."/>
            <person name="Bahkali A.H."/>
            <person name="Beenen H.G."/>
            <person name="Chettri P."/>
            <person name="Cox M.P."/>
            <person name="Datema E."/>
            <person name="de Vries R.P."/>
            <person name="Dhillon B."/>
            <person name="Ganley A.R."/>
            <person name="Griffiths S.A."/>
            <person name="Guo Y."/>
            <person name="Hamelin R.C."/>
            <person name="Henrissat B."/>
            <person name="Kabir M.S."/>
            <person name="Jashni M.K."/>
            <person name="Kema G."/>
            <person name="Klaubauf S."/>
            <person name="Lapidus A."/>
            <person name="Levasseur A."/>
            <person name="Lindquist E."/>
            <person name="Mehrabi R."/>
            <person name="Ohm R.A."/>
            <person name="Owen T.J."/>
            <person name="Salamov A."/>
            <person name="Schwelm A."/>
            <person name="Schijlen E."/>
            <person name="Sun H."/>
            <person name="van den Burg H.A."/>
            <person name="van Ham R.C.H.J."/>
            <person name="Zhang S."/>
            <person name="Goodwin S.B."/>
            <person name="Grigoriev I.V."/>
            <person name="Collemare J."/>
            <person name="Bradshaw R.E."/>
        </authorList>
    </citation>
    <scope>NUCLEOTIDE SEQUENCE [LARGE SCALE GENOMIC DNA]</scope>
    <source>
        <strain evidence="4">NZE10 / CBS 128990</strain>
    </source>
</reference>
<dbReference type="eggNOG" id="KOG1611">
    <property type="taxonomic scope" value="Eukaryota"/>
</dbReference>
<sequence length="241" mass="26087">MPNIVITGAANGIGAAFLKAYQQDSKNYIVAIDRQDMITPRVNVLPLTADVGSQDSIDAMVREITKDTPIDLLIHSAGIRGLVPTVEQRKPDDVAACESLDVMNFDTMMRAFQINAAGTFMLLQALTPGLRKAQGKVVVVSSRMGSVSNNQPPSKAAGSAYAYRASKAALNTIVRSFAVDVPDVTFILCHPGRVETNLVKCKEEGAITAEESVRGILLLIEKWNVDSSGEFFDRHGEHIAW</sequence>
<dbReference type="PANTHER" id="PTHR45458:SF1">
    <property type="entry name" value="SHORT CHAIN DEHYDROGENASE"/>
    <property type="match status" value="1"/>
</dbReference>
<comment type="similarity">
    <text evidence="2">Belongs to the short-chain dehydrogenases/reductases (SDR) family.</text>
</comment>
<comment type="pathway">
    <text evidence="1">Mycotoxin biosynthesis.</text>
</comment>
<dbReference type="OrthoDB" id="5296at2759"/>
<gene>
    <name evidence="3" type="ORF">DOTSEDRAFT_68886</name>
</gene>
<name>N1Q4E1_DOTSN</name>
<proteinExistence type="inferred from homology"/>
<dbReference type="STRING" id="675120.N1Q4E1"/>
<protein>
    <recommendedName>
        <fullName evidence="5">NAD(P)-binding protein</fullName>
    </recommendedName>
</protein>
<dbReference type="InterPro" id="IPR052184">
    <property type="entry name" value="SDR_enzymes"/>
</dbReference>